<dbReference type="PANTHER" id="PTHR14379">
    <property type="entry name" value="LIMKAIN B LKAP"/>
    <property type="match status" value="1"/>
</dbReference>
<gene>
    <name evidence="3" type="primary">LOC109124984</name>
</gene>
<dbReference type="Gene3D" id="3.30.160.60">
    <property type="entry name" value="Classic Zinc Finger"/>
    <property type="match status" value="1"/>
</dbReference>
<name>A0ABM1QHP0_CAMSA</name>
<accession>A0ABM1QHP0</accession>
<keyword evidence="2" id="KW-1185">Reference proteome</keyword>
<dbReference type="Pfam" id="PF01936">
    <property type="entry name" value="NYN"/>
    <property type="match status" value="1"/>
</dbReference>
<feature type="domain" description="NYN" evidence="1">
    <location>
        <begin position="11"/>
        <end position="133"/>
    </location>
</feature>
<reference evidence="2" key="1">
    <citation type="journal article" date="2014" name="Nat. Commun.">
        <title>The emerging biofuel crop Camelina sativa retains a highly undifferentiated hexaploid genome structure.</title>
        <authorList>
            <person name="Kagale S."/>
            <person name="Koh C."/>
            <person name="Nixon J."/>
            <person name="Bollina V."/>
            <person name="Clarke W.E."/>
            <person name="Tuteja R."/>
            <person name="Spillane C."/>
            <person name="Robinson S.J."/>
            <person name="Links M.G."/>
            <person name="Clarke C."/>
            <person name="Higgins E.E."/>
            <person name="Huebert T."/>
            <person name="Sharpe A.G."/>
            <person name="Parkin I.A."/>
        </authorList>
    </citation>
    <scope>NUCLEOTIDE SEQUENCE [LARGE SCALE GENOMIC DNA]</scope>
    <source>
        <strain evidence="2">cv. DH55</strain>
    </source>
</reference>
<reference evidence="3" key="2">
    <citation type="submission" date="2025-08" db="UniProtKB">
        <authorList>
            <consortium name="RefSeq"/>
        </authorList>
    </citation>
    <scope>IDENTIFICATION</scope>
    <source>
        <tissue evidence="3">Leaf</tissue>
    </source>
</reference>
<protein>
    <submittedName>
        <fullName evidence="3">Uncharacterized protein LOC109124984</fullName>
    </submittedName>
</protein>
<proteinExistence type="predicted"/>
<evidence type="ECO:0000313" key="2">
    <source>
        <dbReference type="Proteomes" id="UP000694864"/>
    </source>
</evidence>
<dbReference type="CDD" id="cd10910">
    <property type="entry name" value="PIN_limkain_b1_N_like"/>
    <property type="match status" value="1"/>
</dbReference>
<organism evidence="2 3">
    <name type="scientific">Camelina sativa</name>
    <name type="common">False flax</name>
    <name type="synonym">Myagrum sativum</name>
    <dbReference type="NCBI Taxonomy" id="90675"/>
    <lineage>
        <taxon>Eukaryota</taxon>
        <taxon>Viridiplantae</taxon>
        <taxon>Streptophyta</taxon>
        <taxon>Embryophyta</taxon>
        <taxon>Tracheophyta</taxon>
        <taxon>Spermatophyta</taxon>
        <taxon>Magnoliopsida</taxon>
        <taxon>eudicotyledons</taxon>
        <taxon>Gunneridae</taxon>
        <taxon>Pentapetalae</taxon>
        <taxon>rosids</taxon>
        <taxon>malvids</taxon>
        <taxon>Brassicales</taxon>
        <taxon>Brassicaceae</taxon>
        <taxon>Camelineae</taxon>
        <taxon>Camelina</taxon>
    </lineage>
</organism>
<sequence>MQGVEEEEEEKTLVWWDISSCPIPTGYDPCLVGPRIVSAWRSYRMSGPITITAIGRLTHHPNAPDNDVLRKLSSSGISLIHANELQSDLFDWVELNPPPANILLISGPKELESLARTLYRLDSEGYTIFLAYPQREPAPAWLWKSFLSGVYKEWLWTSLLTDEMGSCSEDEDKCSQTGESPTWSCTLCAFSAQSFEDFTTHLKSKQHAHAVSIIYQYI</sequence>
<dbReference type="PANTHER" id="PTHR14379:SF63">
    <property type="entry name" value="ENDONUCLEASE OR GLYCOSYL HYDROLASE"/>
    <property type="match status" value="1"/>
</dbReference>
<dbReference type="InterPro" id="IPR021139">
    <property type="entry name" value="NYN"/>
</dbReference>
<dbReference type="RefSeq" id="XP_019086278.1">
    <property type="nucleotide sequence ID" value="XM_019230733.1"/>
</dbReference>
<evidence type="ECO:0000313" key="3">
    <source>
        <dbReference type="RefSeq" id="XP_019086278.1"/>
    </source>
</evidence>
<dbReference type="Proteomes" id="UP000694864">
    <property type="component" value="Chromosome 10"/>
</dbReference>
<dbReference type="GeneID" id="109124984"/>
<dbReference type="InterPro" id="IPR024768">
    <property type="entry name" value="Marf1"/>
</dbReference>
<evidence type="ECO:0000259" key="1">
    <source>
        <dbReference type="Pfam" id="PF01936"/>
    </source>
</evidence>